<accession>A0A7C5URW9</accession>
<dbReference type="GO" id="GO:0009898">
    <property type="term" value="C:cytoplasmic side of plasma membrane"/>
    <property type="evidence" value="ECO:0007669"/>
    <property type="project" value="TreeGrafter"/>
</dbReference>
<dbReference type="PANTHER" id="PTHR43384:SF10">
    <property type="entry name" value="ATPASE INVOLVED IN CHROMOSOME PARTITIONING, PARA_MIND FAMILY"/>
    <property type="match status" value="1"/>
</dbReference>
<evidence type="ECO:0000259" key="1">
    <source>
        <dbReference type="Pfam" id="PF01656"/>
    </source>
</evidence>
<dbReference type="PANTHER" id="PTHR43384">
    <property type="entry name" value="SEPTUM SITE-DETERMINING PROTEIN MIND HOMOLOG, CHLOROPLASTIC-RELATED"/>
    <property type="match status" value="1"/>
</dbReference>
<name>A0A7C5URW9_UNCC3</name>
<organism evidence="2">
    <name type="scientific">candidate division CPR3 bacterium</name>
    <dbReference type="NCBI Taxonomy" id="2268181"/>
    <lineage>
        <taxon>Bacteria</taxon>
        <taxon>Bacteria division CPR3</taxon>
    </lineage>
</organism>
<protein>
    <submittedName>
        <fullName evidence="2">Septum site-determining protein MinD</fullName>
    </submittedName>
</protein>
<dbReference type="EMBL" id="DRVY01000080">
    <property type="protein sequence ID" value="HHR92388.1"/>
    <property type="molecule type" value="Genomic_DNA"/>
</dbReference>
<dbReference type="GO" id="GO:0051782">
    <property type="term" value="P:negative regulation of cell division"/>
    <property type="evidence" value="ECO:0007669"/>
    <property type="project" value="TreeGrafter"/>
</dbReference>
<evidence type="ECO:0000313" key="2">
    <source>
        <dbReference type="EMBL" id="HHR92388.1"/>
    </source>
</evidence>
<proteinExistence type="predicted"/>
<dbReference type="AlphaFoldDB" id="A0A7C5URW9"/>
<dbReference type="NCBIfam" id="TIGR01969">
    <property type="entry name" value="minD_arch"/>
    <property type="match status" value="1"/>
</dbReference>
<dbReference type="InterPro" id="IPR010224">
    <property type="entry name" value="MinD_archaea"/>
</dbReference>
<feature type="domain" description="CobQ/CobB/MinD/ParA nucleotide binding" evidence="1">
    <location>
        <begin position="5"/>
        <end position="208"/>
    </location>
</feature>
<dbReference type="InterPro" id="IPR002586">
    <property type="entry name" value="CobQ/CobB/MinD/ParA_Nub-bd_dom"/>
</dbReference>
<sequence>MVKIISVISGKGGVGKTTCVINLATILATRFNKKVGIVDCNVTSSHLGLHIGLYGVPTTLNNILRKEAKIEEALYTYLPNLQILPASLSLNDLEGTDIRNLEKFLRKSFENYDYVFLDAAAGFGKEALSAIMASDEVLFITTPDIPSVTDIVRGKDLTEKLKIKTLGVVLNRVRGKKFELKNPEITHLTGLPILESIPEDEKVLESLGLKLPVVNYKPNSKVSVSYLKLASSIAGETYQPNKTGIIQKFISLFGRR</sequence>
<gene>
    <name evidence="2" type="ORF">ENL96_02645</name>
</gene>
<dbReference type="InterPro" id="IPR027417">
    <property type="entry name" value="P-loop_NTPase"/>
</dbReference>
<dbReference type="InterPro" id="IPR050625">
    <property type="entry name" value="ParA/MinD_ATPase"/>
</dbReference>
<dbReference type="GO" id="GO:0005829">
    <property type="term" value="C:cytosol"/>
    <property type="evidence" value="ECO:0007669"/>
    <property type="project" value="TreeGrafter"/>
</dbReference>
<dbReference type="Pfam" id="PF01656">
    <property type="entry name" value="CbiA"/>
    <property type="match status" value="1"/>
</dbReference>
<comment type="caution">
    <text evidence="2">The sequence shown here is derived from an EMBL/GenBank/DDBJ whole genome shotgun (WGS) entry which is preliminary data.</text>
</comment>
<dbReference type="Gene3D" id="3.40.50.300">
    <property type="entry name" value="P-loop containing nucleotide triphosphate hydrolases"/>
    <property type="match status" value="1"/>
</dbReference>
<dbReference type="GO" id="GO:0016887">
    <property type="term" value="F:ATP hydrolysis activity"/>
    <property type="evidence" value="ECO:0007669"/>
    <property type="project" value="TreeGrafter"/>
</dbReference>
<dbReference type="GO" id="GO:0005524">
    <property type="term" value="F:ATP binding"/>
    <property type="evidence" value="ECO:0007669"/>
    <property type="project" value="TreeGrafter"/>
</dbReference>
<dbReference type="SUPFAM" id="SSF52540">
    <property type="entry name" value="P-loop containing nucleoside triphosphate hydrolases"/>
    <property type="match status" value="1"/>
</dbReference>
<reference evidence="2" key="1">
    <citation type="journal article" date="2020" name="mSystems">
        <title>Genome- and Community-Level Interaction Insights into Carbon Utilization and Element Cycling Functions of Hydrothermarchaeota in Hydrothermal Sediment.</title>
        <authorList>
            <person name="Zhou Z."/>
            <person name="Liu Y."/>
            <person name="Xu W."/>
            <person name="Pan J."/>
            <person name="Luo Z.H."/>
            <person name="Li M."/>
        </authorList>
    </citation>
    <scope>NUCLEOTIDE SEQUENCE [LARGE SCALE GENOMIC DNA]</scope>
    <source>
        <strain evidence="2">SpSt-1042</strain>
    </source>
</reference>